<sequence length="109" mass="12696">MLGLWLALISFKAGTTDVKYKVGKRVKFWGNLCWQLHQRNYSVIYPAEVLGLQSSKAEQTLLGEERTLSTTNLPRRQMFCDQQKTAENGFFVPQLSSRKFHDLRHHQKI</sequence>
<evidence type="ECO:0000313" key="2">
    <source>
        <dbReference type="EMBL" id="GBN03382.1"/>
    </source>
</evidence>
<evidence type="ECO:0000256" key="1">
    <source>
        <dbReference type="SAM" id="SignalP"/>
    </source>
</evidence>
<feature type="signal peptide" evidence="1">
    <location>
        <begin position="1"/>
        <end position="15"/>
    </location>
</feature>
<feature type="chain" id="PRO_5021430860" evidence="1">
    <location>
        <begin position="16"/>
        <end position="109"/>
    </location>
</feature>
<evidence type="ECO:0000313" key="3">
    <source>
        <dbReference type="Proteomes" id="UP000499080"/>
    </source>
</evidence>
<organism evidence="2 3">
    <name type="scientific">Araneus ventricosus</name>
    <name type="common">Orbweaver spider</name>
    <name type="synonym">Epeira ventricosa</name>
    <dbReference type="NCBI Taxonomy" id="182803"/>
    <lineage>
        <taxon>Eukaryota</taxon>
        <taxon>Metazoa</taxon>
        <taxon>Ecdysozoa</taxon>
        <taxon>Arthropoda</taxon>
        <taxon>Chelicerata</taxon>
        <taxon>Arachnida</taxon>
        <taxon>Araneae</taxon>
        <taxon>Araneomorphae</taxon>
        <taxon>Entelegynae</taxon>
        <taxon>Araneoidea</taxon>
        <taxon>Araneidae</taxon>
        <taxon>Araneus</taxon>
    </lineage>
</organism>
<keyword evidence="3" id="KW-1185">Reference proteome</keyword>
<comment type="caution">
    <text evidence="2">The sequence shown here is derived from an EMBL/GenBank/DDBJ whole genome shotgun (WGS) entry which is preliminary data.</text>
</comment>
<dbReference type="AlphaFoldDB" id="A0A4Y2KMR4"/>
<protein>
    <submittedName>
        <fullName evidence="2">Uncharacterized protein</fullName>
    </submittedName>
</protein>
<dbReference type="Proteomes" id="UP000499080">
    <property type="component" value="Unassembled WGS sequence"/>
</dbReference>
<accession>A0A4Y2KMR4</accession>
<gene>
    <name evidence="2" type="ORF">AVEN_6111_1</name>
</gene>
<keyword evidence="1" id="KW-0732">Signal</keyword>
<dbReference type="EMBL" id="BGPR01004791">
    <property type="protein sequence ID" value="GBN03382.1"/>
    <property type="molecule type" value="Genomic_DNA"/>
</dbReference>
<reference evidence="2 3" key="1">
    <citation type="journal article" date="2019" name="Sci. Rep.">
        <title>Orb-weaving spider Araneus ventricosus genome elucidates the spidroin gene catalogue.</title>
        <authorList>
            <person name="Kono N."/>
            <person name="Nakamura H."/>
            <person name="Ohtoshi R."/>
            <person name="Moran D.A.P."/>
            <person name="Shinohara A."/>
            <person name="Yoshida Y."/>
            <person name="Fujiwara M."/>
            <person name="Mori M."/>
            <person name="Tomita M."/>
            <person name="Arakawa K."/>
        </authorList>
    </citation>
    <scope>NUCLEOTIDE SEQUENCE [LARGE SCALE GENOMIC DNA]</scope>
</reference>
<name>A0A4Y2KMR4_ARAVE</name>
<proteinExistence type="predicted"/>